<protein>
    <recommendedName>
        <fullName evidence="3">Centrosomal protein POC5</fullName>
    </recommendedName>
    <alternativeName>
        <fullName evidence="9">Protein of centriole 5</fullName>
    </alternativeName>
</protein>
<keyword evidence="6 11" id="KW-0175">Coiled coil</keyword>
<reference evidence="13 14" key="1">
    <citation type="journal article" date="2024" name="Nat. Commun.">
        <title>Phylogenomics reveals the evolutionary origins of lichenization in chlorophyte algae.</title>
        <authorList>
            <person name="Puginier C."/>
            <person name="Libourel C."/>
            <person name="Otte J."/>
            <person name="Skaloud P."/>
            <person name="Haon M."/>
            <person name="Grisel S."/>
            <person name="Petersen M."/>
            <person name="Berrin J.G."/>
            <person name="Delaux P.M."/>
            <person name="Dal Grande F."/>
            <person name="Keller J."/>
        </authorList>
    </citation>
    <scope>NUCLEOTIDE SEQUENCE [LARGE SCALE GENOMIC DNA]</scope>
    <source>
        <strain evidence="13 14">SAG 2043</strain>
    </source>
</reference>
<gene>
    <name evidence="13" type="ORF">WJX72_005099</name>
</gene>
<feature type="region of interest" description="Disordered" evidence="12">
    <location>
        <begin position="643"/>
        <end position="670"/>
    </location>
</feature>
<organism evidence="13 14">
    <name type="scientific">[Myrmecia] bisecta</name>
    <dbReference type="NCBI Taxonomy" id="41462"/>
    <lineage>
        <taxon>Eukaryota</taxon>
        <taxon>Viridiplantae</taxon>
        <taxon>Chlorophyta</taxon>
        <taxon>core chlorophytes</taxon>
        <taxon>Trebouxiophyceae</taxon>
        <taxon>Trebouxiales</taxon>
        <taxon>Trebouxiaceae</taxon>
        <taxon>Myrmecia</taxon>
    </lineage>
</organism>
<comment type="subcellular location">
    <subcellularLocation>
        <location evidence="1">Cytoplasm</location>
        <location evidence="1">Cytoskeleton</location>
        <location evidence="1">Microtubule organizing center</location>
        <location evidence="1">Centrosome</location>
        <location evidence="1">Centriole</location>
    </subcellularLocation>
</comment>
<evidence type="ECO:0000313" key="13">
    <source>
        <dbReference type="EMBL" id="KAK9814392.1"/>
    </source>
</evidence>
<dbReference type="EMBL" id="JALJOR010000007">
    <property type="protein sequence ID" value="KAK9814392.1"/>
    <property type="molecule type" value="Genomic_DNA"/>
</dbReference>
<evidence type="ECO:0000256" key="6">
    <source>
        <dbReference type="ARBA" id="ARBA00023054"/>
    </source>
</evidence>
<feature type="region of interest" description="Disordered" evidence="12">
    <location>
        <begin position="323"/>
        <end position="429"/>
    </location>
</feature>
<dbReference type="GO" id="GO:0005814">
    <property type="term" value="C:centriole"/>
    <property type="evidence" value="ECO:0007669"/>
    <property type="project" value="UniProtKB-SubCell"/>
</dbReference>
<dbReference type="PANTHER" id="PTHR28618">
    <property type="entry name" value="CENTROSOMAL PROTEIN POC5"/>
    <property type="match status" value="1"/>
</dbReference>
<evidence type="ECO:0000256" key="10">
    <source>
        <dbReference type="ARBA" id="ARBA00049959"/>
    </source>
</evidence>
<evidence type="ECO:0000256" key="11">
    <source>
        <dbReference type="SAM" id="Coils"/>
    </source>
</evidence>
<sequence length="861" mass="92079">MRTRCHCPADSARTRQQNLQGACVDQWRNTLVNKSWQSVLLTSSAASFWLGRLCPQRVERFHMDVTAAPGPAAAVEDAASAAQAEPLPISTSATADIDLDLLSVKLDEQARNNKTELLEFVLAFKSKLLREAEQQRTSELNSAGRTLAAKQAEVVALQDEVELQKRHAKQASGFLLRMACDLAQAKHFARHHRLLALAMYTWRNFTRYQKRIKDNMRAAVFHYDSTKLKKRVFVHWRSTANLEFRGRMRTEIAAQMMVARHAALAEASQQVAALQQALADAHAQLEAERDARTRTEEDTRRAFMRGVCALNIEAMAVMKRGGPNGAPLGAQPNGSSGSYPPMPAKPAPGSQNQDPQNLPQQHSQRIPSYRPPQGLDDPAAQTAAMPTHHTPSPKPAADSFTSHAHPEAGSVKCPVESGSPVGLPLPGHALTSATVTPQQLPQQAVASASYAGADPTQRSVIGSLLQTLSEAATPSNTPFTTLRRPGEAPAMPMPSQEVAGRQLLVSTGQGDLVLVSAPDPGADADTLVSEVVFPLRPPAPQRGVRTFTLEAAYQVSPGVIRCIMWAVRGKQGPHPARAEVFLVTLQQTAGNNNQSGAGLSVLASHMVKASPLPPHGALVSPAADGFVLVLHPGQERESAAVLLPPPAPRAGGGSDGEAEEAVSPRTLQQAAARLAQYTSEQPMDVDQAQLDPYREGGPLDVTPLAAEPECTIYAYTCQPGVPHPSSRRDSLLLGLTDDVDCALVRLACQADAAQHSEVRAEHVGYIPALAYIAAGKVQRKFVLLGALAANVAGAIMEGQKLVYLYKRTKAGQESGENQVVDMGLLEGGTGVLGAVLTEPAADGKSDLLVLTSHQLLVYHLN</sequence>
<feature type="coiled-coil region" evidence="11">
    <location>
        <begin position="264"/>
        <end position="298"/>
    </location>
</feature>
<comment type="similarity">
    <text evidence="2">Belongs to the POC5 family.</text>
</comment>
<feature type="coiled-coil region" evidence="11">
    <location>
        <begin position="140"/>
        <end position="167"/>
    </location>
</feature>
<comment type="function">
    <text evidence="10">Essential for the assembly of the distal half of centrioles, required for centriole elongation. Acts as a negative regulator of centriole elongation.</text>
</comment>
<evidence type="ECO:0000256" key="3">
    <source>
        <dbReference type="ARBA" id="ARBA00014910"/>
    </source>
</evidence>
<evidence type="ECO:0000313" key="14">
    <source>
        <dbReference type="Proteomes" id="UP001489004"/>
    </source>
</evidence>
<feature type="region of interest" description="Disordered" evidence="12">
    <location>
        <begin position="471"/>
        <end position="494"/>
    </location>
</feature>
<evidence type="ECO:0000256" key="7">
    <source>
        <dbReference type="ARBA" id="ARBA00023212"/>
    </source>
</evidence>
<accession>A0AAW1Q241</accession>
<keyword evidence="8" id="KW-0131">Cell cycle</keyword>
<feature type="compositionally biased region" description="Polar residues" evidence="12">
    <location>
        <begin position="349"/>
        <end position="366"/>
    </location>
</feature>
<dbReference type="InterPro" id="IPR033351">
    <property type="entry name" value="POC5"/>
</dbReference>
<dbReference type="PANTHER" id="PTHR28618:SF1">
    <property type="entry name" value="CENTROSOMAL PROTEIN POC5"/>
    <property type="match status" value="1"/>
</dbReference>
<dbReference type="AlphaFoldDB" id="A0AAW1Q241"/>
<evidence type="ECO:0000256" key="1">
    <source>
        <dbReference type="ARBA" id="ARBA00004114"/>
    </source>
</evidence>
<evidence type="ECO:0000256" key="4">
    <source>
        <dbReference type="ARBA" id="ARBA00022490"/>
    </source>
</evidence>
<evidence type="ECO:0000256" key="12">
    <source>
        <dbReference type="SAM" id="MobiDB-lite"/>
    </source>
</evidence>
<keyword evidence="7" id="KW-0206">Cytoskeleton</keyword>
<keyword evidence="5" id="KW-0677">Repeat</keyword>
<proteinExistence type="inferred from homology"/>
<dbReference type="Proteomes" id="UP001489004">
    <property type="component" value="Unassembled WGS sequence"/>
</dbReference>
<evidence type="ECO:0000256" key="2">
    <source>
        <dbReference type="ARBA" id="ARBA00010411"/>
    </source>
</evidence>
<evidence type="ECO:0000256" key="5">
    <source>
        <dbReference type="ARBA" id="ARBA00022737"/>
    </source>
</evidence>
<keyword evidence="14" id="KW-1185">Reference proteome</keyword>
<feature type="compositionally biased region" description="Polar residues" evidence="12">
    <location>
        <begin position="471"/>
        <end position="480"/>
    </location>
</feature>
<comment type="caution">
    <text evidence="13">The sequence shown here is derived from an EMBL/GenBank/DDBJ whole genome shotgun (WGS) entry which is preliminary data.</text>
</comment>
<keyword evidence="4" id="KW-0963">Cytoplasm</keyword>
<evidence type="ECO:0000256" key="8">
    <source>
        <dbReference type="ARBA" id="ARBA00023306"/>
    </source>
</evidence>
<evidence type="ECO:0000256" key="9">
    <source>
        <dbReference type="ARBA" id="ARBA00031694"/>
    </source>
</evidence>
<name>A0AAW1Q241_9CHLO</name>